<proteinExistence type="inferred from homology"/>
<sequence length="189" mass="21399">MEPVFCFEVVLLGNSNVGKSSLLSCYVNGINPKQIQHTAGVEFLVKTIAEPCGNIRLKIWDTAGLERYKHIVQSLYTNHDGALLVYDIHDRKSYNDVLNWAKELNDWVCLKLTQKPRKVIALVGNKADLSANRVVSTEEAEKYAERNGLIFWETSATTDLNVSKCFLEVAIAIRNAKTLLKHNRSSWYL</sequence>
<name>A0A6P4FB08_DRORH</name>
<protein>
    <submittedName>
        <fullName evidence="2">Ras-related protein Rab-5A-like</fullName>
    </submittedName>
</protein>
<dbReference type="InterPro" id="IPR050209">
    <property type="entry name" value="Rab_GTPases_membrane_traffic"/>
</dbReference>
<dbReference type="PROSITE" id="PS51421">
    <property type="entry name" value="RAS"/>
    <property type="match status" value="1"/>
</dbReference>
<dbReference type="FunFam" id="3.40.50.300:FF:001447">
    <property type="entry name" value="Ras-related protein Rab-1B"/>
    <property type="match status" value="1"/>
</dbReference>
<evidence type="ECO:0000313" key="2">
    <source>
        <dbReference type="RefSeq" id="XP_016986284.1"/>
    </source>
</evidence>
<dbReference type="CDD" id="cd00154">
    <property type="entry name" value="Rab"/>
    <property type="match status" value="1"/>
</dbReference>
<dbReference type="PROSITE" id="PS51419">
    <property type="entry name" value="RAB"/>
    <property type="match status" value="1"/>
</dbReference>
<dbReference type="SUPFAM" id="SSF52540">
    <property type="entry name" value="P-loop containing nucleoside triphosphate hydrolases"/>
    <property type="match status" value="1"/>
</dbReference>
<dbReference type="Gene3D" id="3.40.50.300">
    <property type="entry name" value="P-loop containing nucleotide triphosphate hydrolases"/>
    <property type="match status" value="1"/>
</dbReference>
<dbReference type="SMART" id="SM00173">
    <property type="entry name" value="RAS"/>
    <property type="match status" value="1"/>
</dbReference>
<dbReference type="NCBIfam" id="TIGR00231">
    <property type="entry name" value="small_GTP"/>
    <property type="match status" value="1"/>
</dbReference>
<gene>
    <name evidence="2" type="primary">LOC108049574</name>
</gene>
<organism evidence="2">
    <name type="scientific">Drosophila rhopaloa</name>
    <name type="common">Fruit fly</name>
    <dbReference type="NCBI Taxonomy" id="1041015"/>
    <lineage>
        <taxon>Eukaryota</taxon>
        <taxon>Metazoa</taxon>
        <taxon>Ecdysozoa</taxon>
        <taxon>Arthropoda</taxon>
        <taxon>Hexapoda</taxon>
        <taxon>Insecta</taxon>
        <taxon>Pterygota</taxon>
        <taxon>Neoptera</taxon>
        <taxon>Endopterygota</taxon>
        <taxon>Diptera</taxon>
        <taxon>Brachycera</taxon>
        <taxon>Muscomorpha</taxon>
        <taxon>Ephydroidea</taxon>
        <taxon>Drosophilidae</taxon>
        <taxon>Drosophila</taxon>
        <taxon>Sophophora</taxon>
    </lineage>
</organism>
<dbReference type="Pfam" id="PF00071">
    <property type="entry name" value="Ras"/>
    <property type="match status" value="1"/>
</dbReference>
<dbReference type="PRINTS" id="PR00449">
    <property type="entry name" value="RASTRNSFRMNG"/>
</dbReference>
<accession>A0A6P4FB08</accession>
<dbReference type="SMART" id="SM00175">
    <property type="entry name" value="RAB"/>
    <property type="match status" value="1"/>
</dbReference>
<dbReference type="RefSeq" id="XP_016986284.1">
    <property type="nucleotide sequence ID" value="XM_017130795.1"/>
</dbReference>
<dbReference type="InterPro" id="IPR005225">
    <property type="entry name" value="Small_GTP-bd"/>
</dbReference>
<dbReference type="AlphaFoldDB" id="A0A6P4FB08"/>
<dbReference type="GO" id="GO:0005525">
    <property type="term" value="F:GTP binding"/>
    <property type="evidence" value="ECO:0007669"/>
    <property type="project" value="InterPro"/>
</dbReference>
<comment type="similarity">
    <text evidence="1">Belongs to the small GTPase superfamily. Rab family.</text>
</comment>
<dbReference type="SMART" id="SM00174">
    <property type="entry name" value="RHO"/>
    <property type="match status" value="1"/>
</dbReference>
<dbReference type="OrthoDB" id="9989112at2759"/>
<reference evidence="2" key="1">
    <citation type="submission" date="2025-08" db="UniProtKB">
        <authorList>
            <consortium name="RefSeq"/>
        </authorList>
    </citation>
    <scope>IDENTIFICATION</scope>
</reference>
<dbReference type="PANTHER" id="PTHR47979">
    <property type="entry name" value="DRAB11-RELATED"/>
    <property type="match status" value="1"/>
</dbReference>
<evidence type="ECO:0000256" key="1">
    <source>
        <dbReference type="ARBA" id="ARBA00006270"/>
    </source>
</evidence>
<dbReference type="GO" id="GO:0003924">
    <property type="term" value="F:GTPase activity"/>
    <property type="evidence" value="ECO:0007669"/>
    <property type="project" value="InterPro"/>
</dbReference>
<dbReference type="InterPro" id="IPR027417">
    <property type="entry name" value="P-loop_NTPase"/>
</dbReference>
<dbReference type="InterPro" id="IPR001806">
    <property type="entry name" value="Small_GTPase"/>
</dbReference>